<dbReference type="Proteomes" id="UP000829447">
    <property type="component" value="Linkage Group LG27"/>
</dbReference>
<reference evidence="1 2" key="1">
    <citation type="journal article" date="2022" name="bioRxiv">
        <title>An ancient truncated duplication of the anti-Mullerian hormone receptor type 2 gene is a potential conserved master sex determinant in the Pangasiidae catfish family.</title>
        <authorList>
            <person name="Wen M."/>
            <person name="Pan Q."/>
            <person name="Jouanno E."/>
            <person name="Montfort J."/>
            <person name="Zahm M."/>
            <person name="Cabau C."/>
            <person name="Klopp C."/>
            <person name="Iampietro C."/>
            <person name="Roques C."/>
            <person name="Bouchez O."/>
            <person name="Castinel A."/>
            <person name="Donnadieu C."/>
            <person name="Parrinello H."/>
            <person name="Poncet C."/>
            <person name="Belmonte E."/>
            <person name="Gautier V."/>
            <person name="Avarre J.-C."/>
            <person name="Dugue R."/>
            <person name="Gustiano R."/>
            <person name="Ha T.T.T."/>
            <person name="Campet M."/>
            <person name="Sriphairoj K."/>
            <person name="Ribolli J."/>
            <person name="de Almeida F.L."/>
            <person name="Desvignes T."/>
            <person name="Postlethwait J.H."/>
            <person name="Bucao C.F."/>
            <person name="Robinson-Rechavi M."/>
            <person name="Bobe J."/>
            <person name="Herpin A."/>
            <person name="Guiguen Y."/>
        </authorList>
    </citation>
    <scope>NUCLEOTIDE SEQUENCE [LARGE SCALE GENOMIC DNA]</scope>
    <source>
        <strain evidence="1">YG-Dec2019</strain>
    </source>
</reference>
<keyword evidence="2" id="KW-1185">Reference proteome</keyword>
<accession>A0ACC5XT89</accession>
<comment type="caution">
    <text evidence="1">The sequence shown here is derived from an EMBL/GenBank/DDBJ whole genome shotgun (WGS) entry which is preliminary data.</text>
</comment>
<protein>
    <submittedName>
        <fullName evidence="1">Uncharacterized protein</fullName>
    </submittedName>
</protein>
<proteinExistence type="predicted"/>
<organism evidence="1 2">
    <name type="scientific">Pangasianodon gigas</name>
    <name type="common">Mekong giant catfish</name>
    <name type="synonym">Pangasius gigas</name>
    <dbReference type="NCBI Taxonomy" id="30993"/>
    <lineage>
        <taxon>Eukaryota</taxon>
        <taxon>Metazoa</taxon>
        <taxon>Chordata</taxon>
        <taxon>Craniata</taxon>
        <taxon>Vertebrata</taxon>
        <taxon>Euteleostomi</taxon>
        <taxon>Actinopterygii</taxon>
        <taxon>Neopterygii</taxon>
        <taxon>Teleostei</taxon>
        <taxon>Ostariophysi</taxon>
        <taxon>Siluriformes</taxon>
        <taxon>Pangasiidae</taxon>
        <taxon>Pangasianodon</taxon>
    </lineage>
</organism>
<evidence type="ECO:0000313" key="2">
    <source>
        <dbReference type="Proteomes" id="UP000829447"/>
    </source>
</evidence>
<gene>
    <name evidence="1" type="ORF">PGIGA_G00165290</name>
</gene>
<name>A0ACC5XT89_PANGG</name>
<sequence>MYRRALFSLYQGRTALNHAHDPRLRPPKCTDRVSASGLRAPCLVNRRAFGTSGVSLCEKKKDGEKTEELQVESRTRDDVEEHKCEVKVRELEKSDEPSVKATCEETAGGKETRPEATSQNTRPAAEQKAEEKTGKQGLLELLGAMKVDTTTKTKLKSLRKVTSGQDSAVKVKRAAMESTSSMFQQATTSQSESLSPELAAAVSAAASTLPDRSRAESDLLKQLRKHEAVSEETRRAETQDIGNIIADMKVGKKPVGRLNSRPANQIRFDDDGRGYTHDRGITGELAEIRRRNSAFTAKRLNIFSAADQDTQTDLASGPSLWDADLANQIVRAVNQRPRNGFEEMIQWTREGKLWQYPISNEAGMEEEAKVPFHEHVFLQRHLEDGFPQHGPVRHFMELVVTGLSKNHHLTISQKLEHITWFRDYFLQKQEILSEAEA</sequence>
<evidence type="ECO:0000313" key="1">
    <source>
        <dbReference type="EMBL" id="MCI4394146.1"/>
    </source>
</evidence>
<dbReference type="EMBL" id="CM040480">
    <property type="protein sequence ID" value="MCI4394146.1"/>
    <property type="molecule type" value="Genomic_DNA"/>
</dbReference>